<evidence type="ECO:0000256" key="10">
    <source>
        <dbReference type="ARBA" id="ARBA00023018"/>
    </source>
</evidence>
<dbReference type="FunFam" id="1.20.1250.20:FF:000067">
    <property type="entry name" value="sialin isoform X2"/>
    <property type="match status" value="2"/>
</dbReference>
<feature type="transmembrane region" description="Helical" evidence="27">
    <location>
        <begin position="660"/>
        <end position="680"/>
    </location>
</feature>
<feature type="transmembrane region" description="Helical" evidence="27">
    <location>
        <begin position="448"/>
        <end position="467"/>
    </location>
</feature>
<dbReference type="STRING" id="568069.A0A1J1J2N9"/>
<feature type="transmembrane region" description="Helical" evidence="27">
    <location>
        <begin position="803"/>
        <end position="828"/>
    </location>
</feature>
<feature type="transmembrane region" description="Helical" evidence="27">
    <location>
        <begin position="608"/>
        <end position="626"/>
    </location>
</feature>
<feature type="transmembrane region" description="Helical" evidence="27">
    <location>
        <begin position="1090"/>
        <end position="1110"/>
    </location>
</feature>
<feature type="transmembrane region" description="Helical" evidence="27">
    <location>
        <begin position="255"/>
        <end position="276"/>
    </location>
</feature>
<evidence type="ECO:0000256" key="19">
    <source>
        <dbReference type="ARBA" id="ARBA00051447"/>
    </source>
</evidence>
<feature type="transmembrane region" description="Helical" evidence="27">
    <location>
        <begin position="1198"/>
        <end position="1220"/>
    </location>
</feature>
<dbReference type="Pfam" id="PF07690">
    <property type="entry name" value="MFS_1"/>
    <property type="match status" value="3"/>
</dbReference>
<dbReference type="GO" id="GO:0015293">
    <property type="term" value="F:symporter activity"/>
    <property type="evidence" value="ECO:0007669"/>
    <property type="project" value="UniProtKB-KW"/>
</dbReference>
<dbReference type="FunFam" id="1.20.1250.20:FF:000003">
    <property type="entry name" value="Solute carrier family 17 member 3"/>
    <property type="match status" value="2"/>
</dbReference>
<reference evidence="29 30" key="1">
    <citation type="submission" date="2015-04" db="EMBL/GenBank/DDBJ databases">
        <authorList>
            <person name="Syromyatnikov M.Y."/>
            <person name="Popov V.N."/>
        </authorList>
    </citation>
    <scope>NUCLEOTIDE SEQUENCE [LARGE SCALE GENOMIC DNA]</scope>
</reference>
<feature type="transmembrane region" description="Helical" evidence="27">
    <location>
        <begin position="125"/>
        <end position="149"/>
    </location>
</feature>
<evidence type="ECO:0000256" key="25">
    <source>
        <dbReference type="ARBA" id="ARBA00081925"/>
    </source>
</evidence>
<evidence type="ECO:0000256" key="20">
    <source>
        <dbReference type="ARBA" id="ARBA00051612"/>
    </source>
</evidence>
<feature type="transmembrane region" description="Helical" evidence="27">
    <location>
        <begin position="387"/>
        <end position="410"/>
    </location>
</feature>
<evidence type="ECO:0000256" key="5">
    <source>
        <dbReference type="ARBA" id="ARBA00022448"/>
    </source>
</evidence>
<evidence type="ECO:0000256" key="1">
    <source>
        <dbReference type="ARBA" id="ARBA00004432"/>
    </source>
</evidence>
<feature type="transmembrane region" description="Helical" evidence="27">
    <location>
        <begin position="20"/>
        <end position="46"/>
    </location>
</feature>
<comment type="catalytic activity">
    <reaction evidence="17">
        <text>N-acetylneuraminate(in) + H(+)(in) = N-acetylneuraminate(out) + H(+)(out)</text>
        <dbReference type="Rhea" id="RHEA:28987"/>
        <dbReference type="ChEBI" id="CHEBI:15378"/>
        <dbReference type="ChEBI" id="CHEBI:35418"/>
    </reaction>
    <physiologicalReaction direction="right-to-left" evidence="17">
        <dbReference type="Rhea" id="RHEA:28989"/>
    </physiologicalReaction>
</comment>
<feature type="domain" description="Major facilitator superfamily (MFS) profile" evidence="28">
    <location>
        <begin position="20"/>
        <end position="445"/>
    </location>
</feature>
<dbReference type="GO" id="GO:0046942">
    <property type="term" value="P:carboxylic acid transport"/>
    <property type="evidence" value="ECO:0007669"/>
    <property type="project" value="UniProtKB-ARBA"/>
</dbReference>
<keyword evidence="8" id="KW-0769">Symport</keyword>
<comment type="catalytic activity">
    <reaction evidence="19">
        <text>L-glutamate(out) = L-glutamate(in)</text>
        <dbReference type="Rhea" id="RHEA:66336"/>
        <dbReference type="ChEBI" id="CHEBI:29985"/>
    </reaction>
    <physiologicalReaction direction="left-to-right" evidence="19">
        <dbReference type="Rhea" id="RHEA:66337"/>
    </physiologicalReaction>
</comment>
<comment type="function">
    <text evidence="21">Receptor for CM101, a polysaccharide produced by group B Streptococcus with antipathoangiogenic properties.</text>
</comment>
<dbReference type="PROSITE" id="PS50850">
    <property type="entry name" value="MFS"/>
    <property type="match status" value="3"/>
</dbReference>
<dbReference type="PANTHER" id="PTHR11662">
    <property type="entry name" value="SOLUTE CARRIER FAMILY 17"/>
    <property type="match status" value="1"/>
</dbReference>
<proteinExistence type="predicted"/>
<evidence type="ECO:0000256" key="16">
    <source>
        <dbReference type="ARBA" id="ARBA00050554"/>
    </source>
</evidence>
<dbReference type="EMBL" id="CVRI01000067">
    <property type="protein sequence ID" value="CRL06623.1"/>
    <property type="molecule type" value="Genomic_DNA"/>
</dbReference>
<dbReference type="InterPro" id="IPR020846">
    <property type="entry name" value="MFS_dom"/>
</dbReference>
<feature type="transmembrane region" description="Helical" evidence="27">
    <location>
        <begin position="709"/>
        <end position="729"/>
    </location>
</feature>
<feature type="transmembrane region" description="Helical" evidence="27">
    <location>
        <begin position="100"/>
        <end position="119"/>
    </location>
</feature>
<evidence type="ECO:0000256" key="11">
    <source>
        <dbReference type="ARBA" id="ARBA00023136"/>
    </source>
</evidence>
<evidence type="ECO:0000313" key="30">
    <source>
        <dbReference type="Proteomes" id="UP000183832"/>
    </source>
</evidence>
<evidence type="ECO:0000256" key="7">
    <source>
        <dbReference type="ARBA" id="ARBA00022692"/>
    </source>
</evidence>
<dbReference type="InterPro" id="IPR036259">
    <property type="entry name" value="MFS_trans_sf"/>
</dbReference>
<feature type="transmembrane region" description="Helical" evidence="27">
    <location>
        <begin position="161"/>
        <end position="185"/>
    </location>
</feature>
<feature type="transmembrane region" description="Helical" evidence="27">
    <location>
        <begin position="487"/>
        <end position="508"/>
    </location>
</feature>
<sequence length="1320" mass="146606">MSENIYNDSAIPFYVKKRYLIVLLAFLGFVNLYTMRVNLSVAIVAMTENKTVTEDGMTQYIQEFNWDSRQRGFALAAFFYGYITTQFLGGYISSKFGGSLIFGFGILGTAVMTMLTPIISYQGVYYLYIVRVVEGILGGLAFPSINAVYANWSPPLERSRVSGFAVSGCFAGTVVAMLLSGWLGVQFGWQSIFYVFGVAAIIWSIVWFIIVRESPEKDTKMCEKERNFIQKSLERQGQVNVVNPPWKSIFTSMPVVAVAVAHFSYNWGFYTLLTHLPSYMNDILEFDLQESGILSAIPYLMLSLCLFLSGFLADWLQMENRLSVTQVRKYFTNLSFFAQMIFLLMAAYFTETTAVIICITLSVGLGAFSISGYLANPLDIAPQFASIIVGYSNTFATLPGLISPVLTGFIVSTPTELEYKVVFFIASGIYLIGIFVYAIFATGKLQPWAVIVGIVAMTEVRTVLHTNETGNYTTYEQYFDWDSKQQGLVLSSFFYGYIATQFVGGIIARKIGGNVLLGLGIFATSVLTLLSPLAAHAGVGAFVALRILMGLAEGVTFPCMHQIWSKWAPPLERSRMASIQYAGTFVGMVIAMSTCGILAETYGWESVFYVFGGVGCIWYIFWVAIVRESPEKDPYISDEEKRYIMACLNQSKGKSSPKKVPWMAIFTSSAVWAIAASHFAENWGVYTMLTQLPLFLKYNLNFDLANSGFIAAVPYLTLGIILFFVGYIADWVQEKNWLTTTQVRKYFNCAAFVSQTVFMLLAAYQRDRVLIIVCITFGAALGALSICGYGVNHLDIAPEYASILMGLSNTVATIPGIISPLIAGFIVTEQTMTSAVERNLEMMNEKHVEDSTPFWKRRRYFVVLMAFMGLFNVYALRVNLSVAIVAMTENRTVTHDDGTTTYEQYFPWDSKDKGYVLSSFFYGYLCTQIIGGVIAAKIGGNLLFGIGVGATAILTLFTPACANLGLWALITVRIVEGLFEGVTYSALYEMWSKWAPPYERSRMVVAAFTGNYIGIVVSLPVSGILAEVWGWESIFYVFGVVGCVWTAAWLFLVRKSPGVDPFITENERKYIESSLARQSLDKAVPIPWKAIWTSSAVWAIIAAQFSEGWGFFTLQTQLPQFLKDVLNFDIAKSGIVSAIPYLSMSFMLQVAGYLSDWVRIKGYLTTGQTRRYFNCIAFIGQTVCMMLAAFFLQPVSSVTFITIGVALASFAYSSFSVNYLDIAPQFAGVLMGICNSFATIAGIVSPILTGYIVKTPSEGEWKIIFYIASGIYLFGAVIYWFWAQGEVQPWAIQEAEAEEEKHGNNTQVTGFSNPALDIKE</sequence>
<dbReference type="SUPFAM" id="SSF103473">
    <property type="entry name" value="MFS general substrate transporter"/>
    <property type="match status" value="3"/>
</dbReference>
<feature type="transmembrane region" description="Helical" evidence="27">
    <location>
        <begin position="581"/>
        <end position="602"/>
    </location>
</feature>
<feature type="transmembrane region" description="Helical" evidence="27">
    <location>
        <begin position="1263"/>
        <end position="1282"/>
    </location>
</feature>
<feature type="transmembrane region" description="Helical" evidence="27">
    <location>
        <begin position="1033"/>
        <end position="1053"/>
    </location>
</feature>
<evidence type="ECO:0000256" key="18">
    <source>
        <dbReference type="ARBA" id="ARBA00051403"/>
    </source>
</evidence>
<feature type="transmembrane region" description="Helical" evidence="27">
    <location>
        <begin position="860"/>
        <end position="887"/>
    </location>
</feature>
<dbReference type="InterPro" id="IPR011701">
    <property type="entry name" value="MFS"/>
</dbReference>
<evidence type="ECO:0000259" key="28">
    <source>
        <dbReference type="PROSITE" id="PS50850"/>
    </source>
</evidence>
<feature type="region of interest" description="Disordered" evidence="26">
    <location>
        <begin position="1299"/>
        <end position="1320"/>
    </location>
</feature>
<evidence type="ECO:0000256" key="22">
    <source>
        <dbReference type="ARBA" id="ARBA00069713"/>
    </source>
</evidence>
<feature type="transmembrane region" description="Helical" evidence="27">
    <location>
        <begin position="330"/>
        <end position="348"/>
    </location>
</feature>
<comment type="catalytic activity">
    <reaction evidence="16">
        <text>L-aspartate(out) = L-aspartate(in)</text>
        <dbReference type="Rhea" id="RHEA:66332"/>
        <dbReference type="ChEBI" id="CHEBI:29991"/>
    </reaction>
    <physiologicalReaction direction="left-to-right" evidence="16">
        <dbReference type="Rhea" id="RHEA:66333"/>
    </physiologicalReaction>
</comment>
<dbReference type="CDD" id="cd17318">
    <property type="entry name" value="MFS_SLC17"/>
    <property type="match status" value="3"/>
</dbReference>
<feature type="transmembrane region" description="Helical" evidence="27">
    <location>
        <begin position="1003"/>
        <end position="1021"/>
    </location>
</feature>
<feature type="transmembrane region" description="Helical" evidence="27">
    <location>
        <begin position="422"/>
        <end position="441"/>
    </location>
</feature>
<dbReference type="GO" id="GO:0030672">
    <property type="term" value="C:synaptic vesicle membrane"/>
    <property type="evidence" value="ECO:0007669"/>
    <property type="project" value="UniProtKB-SubCell"/>
</dbReference>
<keyword evidence="14" id="KW-0968">Cytoplasmic vesicle</keyword>
<evidence type="ECO:0000313" key="29">
    <source>
        <dbReference type="EMBL" id="CRL06623.1"/>
    </source>
</evidence>
<evidence type="ECO:0000256" key="3">
    <source>
        <dbReference type="ARBA" id="ARBA00004638"/>
    </source>
</evidence>
<keyword evidence="11 27" id="KW-0472">Membrane</keyword>
<protein>
    <recommendedName>
        <fullName evidence="22">Sialin</fullName>
    </recommendedName>
    <alternativeName>
        <fullName evidence="25">H(+)/nitrate cotransporter</fullName>
    </alternativeName>
    <alternativeName>
        <fullName evidence="23">H(+)/sialic acid cotransporter</fullName>
    </alternativeName>
    <alternativeName>
        <fullName evidence="24">Vesicular excitatory amino acid transporter</fullName>
    </alternativeName>
</protein>
<dbReference type="Gene3D" id="1.20.1250.20">
    <property type="entry name" value="MFS general substrate transporter like domains"/>
    <property type="match status" value="5"/>
</dbReference>
<evidence type="ECO:0000256" key="21">
    <source>
        <dbReference type="ARBA" id="ARBA00056891"/>
    </source>
</evidence>
<keyword evidence="30" id="KW-1185">Reference proteome</keyword>
<feature type="transmembrane region" description="Helical" evidence="27">
    <location>
        <begin position="1227"/>
        <end position="1251"/>
    </location>
</feature>
<evidence type="ECO:0000256" key="23">
    <source>
        <dbReference type="ARBA" id="ARBA00080244"/>
    </source>
</evidence>
<dbReference type="InterPro" id="IPR050382">
    <property type="entry name" value="MFS_Na/Anion_cotransporter"/>
</dbReference>
<evidence type="ECO:0000256" key="14">
    <source>
        <dbReference type="ARBA" id="ARBA00023329"/>
    </source>
</evidence>
<feature type="transmembrane region" description="Helical" evidence="27">
    <location>
        <begin position="73"/>
        <end position="93"/>
    </location>
</feature>
<name>A0A1J1J2N9_9DIPT</name>
<keyword evidence="13" id="KW-0458">Lysosome</keyword>
<feature type="transmembrane region" description="Helical" evidence="27">
    <location>
        <begin position="515"/>
        <end position="535"/>
    </location>
</feature>
<dbReference type="OrthoDB" id="2985014at2759"/>
<accession>A0A1J1J2N9</accession>
<feature type="transmembrane region" description="Helical" evidence="27">
    <location>
        <begin position="541"/>
        <end position="560"/>
    </location>
</feature>
<evidence type="ECO:0000256" key="2">
    <source>
        <dbReference type="ARBA" id="ARBA00004554"/>
    </source>
</evidence>
<evidence type="ECO:0000256" key="24">
    <source>
        <dbReference type="ARBA" id="ARBA00081195"/>
    </source>
</evidence>
<evidence type="ECO:0000256" key="12">
    <source>
        <dbReference type="ARBA" id="ARBA00023180"/>
    </source>
</evidence>
<feature type="transmembrane region" description="Helical" evidence="27">
    <location>
        <begin position="296"/>
        <end position="318"/>
    </location>
</feature>
<feature type="domain" description="Major facilitator superfamily (MFS) profile" evidence="28">
    <location>
        <begin position="858"/>
        <end position="1287"/>
    </location>
</feature>
<comment type="subcellular location">
    <subcellularLocation>
        <location evidence="2">Basolateral cell membrane</location>
        <topology evidence="2">Multi-pass membrane protein</topology>
    </subcellularLocation>
    <subcellularLocation>
        <location evidence="3">Cytoplasmic vesicle</location>
        <location evidence="3">Secretory vesicle membrane</location>
        <topology evidence="3">Multi-pass membrane protein</topology>
    </subcellularLocation>
    <subcellularLocation>
        <location evidence="1">Cytoplasmic vesicle</location>
        <location evidence="1">Secretory vesicle</location>
        <location evidence="1">Synaptic vesicle membrane</location>
    </subcellularLocation>
    <subcellularLocation>
        <location evidence="4">Lysosome membrane</location>
    </subcellularLocation>
</comment>
<dbReference type="GO" id="GO:0005765">
    <property type="term" value="C:lysosomal membrane"/>
    <property type="evidence" value="ECO:0007669"/>
    <property type="project" value="UniProtKB-SubCell"/>
</dbReference>
<feature type="transmembrane region" description="Helical" evidence="27">
    <location>
        <begin position="191"/>
        <end position="211"/>
    </location>
</feature>
<evidence type="ECO:0000256" key="4">
    <source>
        <dbReference type="ARBA" id="ARBA00004656"/>
    </source>
</evidence>
<evidence type="ECO:0000256" key="26">
    <source>
        <dbReference type="SAM" id="MobiDB-lite"/>
    </source>
</evidence>
<gene>
    <name evidence="29" type="primary">similar to Sialin</name>
    <name evidence="29" type="ORF">CLUMA_CG019600</name>
</gene>
<keyword evidence="6" id="KW-1003">Cell membrane</keyword>
<keyword evidence="10" id="KW-0770">Synapse</keyword>
<dbReference type="GO" id="GO:0016323">
    <property type="term" value="C:basolateral plasma membrane"/>
    <property type="evidence" value="ECO:0007669"/>
    <property type="project" value="UniProtKB-SubCell"/>
</dbReference>
<evidence type="ECO:0000256" key="17">
    <source>
        <dbReference type="ARBA" id="ARBA00050625"/>
    </source>
</evidence>
<feature type="domain" description="Major facilitator superfamily (MFS) profile" evidence="28">
    <location>
        <begin position="445"/>
        <end position="853"/>
    </location>
</feature>
<comment type="catalytic activity">
    <reaction evidence="20">
        <text>D-glucuronate(out) + H(+)(out) = D-glucuronate(in) + H(+)(in)</text>
        <dbReference type="Rhea" id="RHEA:72591"/>
        <dbReference type="ChEBI" id="CHEBI:15378"/>
        <dbReference type="ChEBI" id="CHEBI:58720"/>
    </reaction>
    <physiologicalReaction direction="left-to-right" evidence="20">
        <dbReference type="Rhea" id="RHEA:72592"/>
    </physiologicalReaction>
</comment>
<comment type="catalytic activity">
    <reaction evidence="18">
        <text>N-acetyl-L-aspartyl-L-glutamate(out) = N-acetyl-L-aspartyl-L-glutamate(in)</text>
        <dbReference type="Rhea" id="RHEA:72599"/>
        <dbReference type="ChEBI" id="CHEBI:76931"/>
    </reaction>
    <physiologicalReaction direction="left-to-right" evidence="18">
        <dbReference type="Rhea" id="RHEA:72600"/>
    </physiologicalReaction>
</comment>
<dbReference type="FunFam" id="1.20.1250.20:FF:000532">
    <property type="entry name" value="SLC (SoLute Carrier) homolog"/>
    <property type="match status" value="1"/>
</dbReference>
<feature type="transmembrane region" description="Helical" evidence="27">
    <location>
        <begin position="1172"/>
        <end position="1192"/>
    </location>
</feature>
<dbReference type="PANTHER" id="PTHR11662:SF455">
    <property type="entry name" value="GH23975P"/>
    <property type="match status" value="1"/>
</dbReference>
<feature type="transmembrane region" description="Helical" evidence="27">
    <location>
        <begin position="354"/>
        <end position="375"/>
    </location>
</feature>
<keyword evidence="7 27" id="KW-0812">Transmembrane</keyword>
<evidence type="ECO:0000256" key="8">
    <source>
        <dbReference type="ARBA" id="ARBA00022847"/>
    </source>
</evidence>
<keyword evidence="12" id="KW-0325">Glycoprotein</keyword>
<feature type="transmembrane region" description="Helical" evidence="27">
    <location>
        <begin position="1130"/>
        <end position="1151"/>
    </location>
</feature>
<evidence type="ECO:0000256" key="27">
    <source>
        <dbReference type="SAM" id="Phobius"/>
    </source>
</evidence>
<feature type="transmembrane region" description="Helical" evidence="27">
    <location>
        <begin position="769"/>
        <end position="791"/>
    </location>
</feature>
<evidence type="ECO:0000256" key="15">
    <source>
        <dbReference type="ARBA" id="ARBA00050101"/>
    </source>
</evidence>
<evidence type="ECO:0000256" key="13">
    <source>
        <dbReference type="ARBA" id="ARBA00023228"/>
    </source>
</evidence>
<evidence type="ECO:0000256" key="6">
    <source>
        <dbReference type="ARBA" id="ARBA00022475"/>
    </source>
</evidence>
<comment type="catalytic activity">
    <reaction evidence="15">
        <text>2 nitrate(out) + H(+)(out) = 2 nitrate(in) + H(+)(in)</text>
        <dbReference type="Rhea" id="RHEA:71539"/>
        <dbReference type="ChEBI" id="CHEBI:15378"/>
        <dbReference type="ChEBI" id="CHEBI:17632"/>
    </reaction>
    <physiologicalReaction direction="left-to-right" evidence="15">
        <dbReference type="Rhea" id="RHEA:71540"/>
    </physiologicalReaction>
</comment>
<feature type="transmembrane region" description="Helical" evidence="27">
    <location>
        <begin position="915"/>
        <end position="935"/>
    </location>
</feature>
<keyword evidence="5" id="KW-0813">Transport</keyword>
<evidence type="ECO:0000256" key="9">
    <source>
        <dbReference type="ARBA" id="ARBA00022989"/>
    </source>
</evidence>
<organism evidence="29 30">
    <name type="scientific">Clunio marinus</name>
    <dbReference type="NCBI Taxonomy" id="568069"/>
    <lineage>
        <taxon>Eukaryota</taxon>
        <taxon>Metazoa</taxon>
        <taxon>Ecdysozoa</taxon>
        <taxon>Arthropoda</taxon>
        <taxon>Hexapoda</taxon>
        <taxon>Insecta</taxon>
        <taxon>Pterygota</taxon>
        <taxon>Neoptera</taxon>
        <taxon>Endopterygota</taxon>
        <taxon>Diptera</taxon>
        <taxon>Nematocera</taxon>
        <taxon>Chironomoidea</taxon>
        <taxon>Chironomidae</taxon>
        <taxon>Clunio</taxon>
    </lineage>
</organism>
<dbReference type="Proteomes" id="UP000183832">
    <property type="component" value="Unassembled WGS sequence"/>
</dbReference>
<feature type="transmembrane region" description="Helical" evidence="27">
    <location>
        <begin position="942"/>
        <end position="960"/>
    </location>
</feature>
<dbReference type="GO" id="GO:0006820">
    <property type="term" value="P:monoatomic anion transport"/>
    <property type="evidence" value="ECO:0007669"/>
    <property type="project" value="TreeGrafter"/>
</dbReference>
<keyword evidence="9 27" id="KW-1133">Transmembrane helix</keyword>